<comment type="caution">
    <text evidence="2">The sequence shown here is derived from an EMBL/GenBank/DDBJ whole genome shotgun (WGS) entry which is preliminary data.</text>
</comment>
<evidence type="ECO:0000259" key="1">
    <source>
        <dbReference type="PROSITE" id="PS50181"/>
    </source>
</evidence>
<dbReference type="Gene3D" id="1.20.1280.50">
    <property type="match status" value="1"/>
</dbReference>
<protein>
    <recommendedName>
        <fullName evidence="1">F-box domain-containing protein</fullName>
    </recommendedName>
</protein>
<dbReference type="InterPro" id="IPR001810">
    <property type="entry name" value="F-box_dom"/>
</dbReference>
<dbReference type="Gene3D" id="3.80.10.10">
    <property type="entry name" value="Ribonuclease Inhibitor"/>
    <property type="match status" value="1"/>
</dbReference>
<dbReference type="InterPro" id="IPR032675">
    <property type="entry name" value="LRR_dom_sf"/>
</dbReference>
<organism evidence="2 3">
    <name type="scientific">Apophysomyces ossiformis</name>
    <dbReference type="NCBI Taxonomy" id="679940"/>
    <lineage>
        <taxon>Eukaryota</taxon>
        <taxon>Fungi</taxon>
        <taxon>Fungi incertae sedis</taxon>
        <taxon>Mucoromycota</taxon>
        <taxon>Mucoromycotina</taxon>
        <taxon>Mucoromycetes</taxon>
        <taxon>Mucorales</taxon>
        <taxon>Mucorineae</taxon>
        <taxon>Mucoraceae</taxon>
        <taxon>Apophysomyces</taxon>
    </lineage>
</organism>
<name>A0A8H7BT79_9FUNG</name>
<dbReference type="SUPFAM" id="SSF52058">
    <property type="entry name" value="L domain-like"/>
    <property type="match status" value="1"/>
</dbReference>
<feature type="domain" description="F-box" evidence="1">
    <location>
        <begin position="1"/>
        <end position="45"/>
    </location>
</feature>
<gene>
    <name evidence="2" type="ORF">EC973_004008</name>
</gene>
<evidence type="ECO:0000313" key="2">
    <source>
        <dbReference type="EMBL" id="KAF7729635.1"/>
    </source>
</evidence>
<accession>A0A8H7BT79</accession>
<dbReference type="OrthoDB" id="2384815at2759"/>
<dbReference type="EMBL" id="JABAYA010000023">
    <property type="protein sequence ID" value="KAF7729635.1"/>
    <property type="molecule type" value="Genomic_DNA"/>
</dbReference>
<keyword evidence="3" id="KW-1185">Reference proteome</keyword>
<sequence>MLIKELPPEILKSIAERLSRRSLRIALCVCRSWNNAMLPELYTSVIIYARRQFDLFTRSLERSPRVGRLVRKLYLRLDLENDTFSLLARLCPFLVEIDTLSQDWDRLNYFSKCKDLKKACIHFRPRVPRRWPPHFLRDTMTSLSFHTVDCSEWMDVLTKLSSLECVRIFLAINNAHLHGNMSCTQLEKLHQCLPRLRDLTLNRVAIYGDLPEPITPCDTVRLLCLKLNHGSRFGEYFARKYTHLEMLHLDATYSDLIDVETQIKPLARSCGKLKSLTVIENGPSVYSKFLNVLQGTAAPLSNFKDDGYDEPWKITTISSFRETLSEICIAIETESSLQQIINLLKDCPSLTDLSLIYSQGRFNLDLILDELNGLTKLTLSADSIGLMKNDNGCIQQRLRSFTAKSTIVQEAVFDYLMRCCQRLSSLEWHYCGGNCPSFTIYYTNPSLKLLDIKHYEDAIFKITRLNEEERVREWNHRYYGAEQDEMKGFTEWYMYDNESPFKKLKRTEIEETVAKYKRYKEHELHAKSRGKRISAQKPIISIICHWVDIIRINANYVI</sequence>
<dbReference type="PROSITE" id="PS50181">
    <property type="entry name" value="FBOX"/>
    <property type="match status" value="1"/>
</dbReference>
<dbReference type="Proteomes" id="UP000605846">
    <property type="component" value="Unassembled WGS sequence"/>
</dbReference>
<dbReference type="SUPFAM" id="SSF81383">
    <property type="entry name" value="F-box domain"/>
    <property type="match status" value="1"/>
</dbReference>
<proteinExistence type="predicted"/>
<evidence type="ECO:0000313" key="3">
    <source>
        <dbReference type="Proteomes" id="UP000605846"/>
    </source>
</evidence>
<dbReference type="Pfam" id="PF12937">
    <property type="entry name" value="F-box-like"/>
    <property type="match status" value="1"/>
</dbReference>
<dbReference type="InterPro" id="IPR036047">
    <property type="entry name" value="F-box-like_dom_sf"/>
</dbReference>
<dbReference type="AlphaFoldDB" id="A0A8H7BT79"/>
<reference evidence="2" key="1">
    <citation type="submission" date="2020-01" db="EMBL/GenBank/DDBJ databases">
        <title>Genome Sequencing of Three Apophysomyces-Like Fungal Strains Confirms a Novel Fungal Genus in the Mucoromycota with divergent Burkholderia-like Endosymbiotic Bacteria.</title>
        <authorList>
            <person name="Stajich J.E."/>
            <person name="Macias A.M."/>
            <person name="Carter-House D."/>
            <person name="Lovett B."/>
            <person name="Kasson L.R."/>
            <person name="Berry K."/>
            <person name="Grigoriev I."/>
            <person name="Chang Y."/>
            <person name="Spatafora J."/>
            <person name="Kasson M.T."/>
        </authorList>
    </citation>
    <scope>NUCLEOTIDE SEQUENCE</scope>
    <source>
        <strain evidence="2">NRRL A-21654</strain>
    </source>
</reference>